<dbReference type="PROSITE" id="PS50932">
    <property type="entry name" value="HTH_LACI_2"/>
    <property type="match status" value="1"/>
</dbReference>
<evidence type="ECO:0000256" key="1">
    <source>
        <dbReference type="ARBA" id="ARBA00022491"/>
    </source>
</evidence>
<dbReference type="CDD" id="cd06278">
    <property type="entry name" value="PBP1_LacI-like"/>
    <property type="match status" value="1"/>
</dbReference>
<dbReference type="SUPFAM" id="SSF47413">
    <property type="entry name" value="lambda repressor-like DNA-binding domains"/>
    <property type="match status" value="1"/>
</dbReference>
<dbReference type="OrthoDB" id="37081at2"/>
<dbReference type="GO" id="GO:0003700">
    <property type="term" value="F:DNA-binding transcription factor activity"/>
    <property type="evidence" value="ECO:0007669"/>
    <property type="project" value="TreeGrafter"/>
</dbReference>
<dbReference type="PANTHER" id="PTHR30146:SF148">
    <property type="entry name" value="HTH-TYPE TRANSCRIPTIONAL REPRESSOR PURR-RELATED"/>
    <property type="match status" value="1"/>
</dbReference>
<keyword evidence="1" id="KW-0678">Repressor</keyword>
<keyword evidence="2" id="KW-0805">Transcription regulation</keyword>
<dbReference type="Gene3D" id="1.10.260.40">
    <property type="entry name" value="lambda repressor-like DNA-binding domains"/>
    <property type="match status" value="1"/>
</dbReference>
<dbReference type="AlphaFoldDB" id="A0A1H1UVZ5"/>
<evidence type="ECO:0000256" key="3">
    <source>
        <dbReference type="ARBA" id="ARBA00023125"/>
    </source>
</evidence>
<evidence type="ECO:0000256" key="2">
    <source>
        <dbReference type="ARBA" id="ARBA00023015"/>
    </source>
</evidence>
<evidence type="ECO:0000259" key="5">
    <source>
        <dbReference type="PROSITE" id="PS50932"/>
    </source>
</evidence>
<dbReference type="SMART" id="SM00354">
    <property type="entry name" value="HTH_LACI"/>
    <property type="match status" value="1"/>
</dbReference>
<dbReference type="Gene3D" id="3.40.50.2300">
    <property type="match status" value="2"/>
</dbReference>
<feature type="domain" description="HTH lacI-type" evidence="5">
    <location>
        <begin position="8"/>
        <end position="62"/>
    </location>
</feature>
<organism evidence="6 7">
    <name type="scientific">Actinopolymorpha singaporensis</name>
    <dbReference type="NCBI Taxonomy" id="117157"/>
    <lineage>
        <taxon>Bacteria</taxon>
        <taxon>Bacillati</taxon>
        <taxon>Actinomycetota</taxon>
        <taxon>Actinomycetes</taxon>
        <taxon>Propionibacteriales</taxon>
        <taxon>Actinopolymorphaceae</taxon>
        <taxon>Actinopolymorpha</taxon>
    </lineage>
</organism>
<keyword evidence="7" id="KW-1185">Reference proteome</keyword>
<sequence length="359" mass="38531">MTGLERVSTSRDLARLAGVSQSTVSRVLTNHPRVSPETRARVLKVLAETNYTPHALARAMKTGRTDTIGVFMSRVTSPFHATLLDVIARRLRSLGLHMTLWDVEHDDIEASSRFIQQRLVDGLVLTCATFDSPLHSVAVASGLPTVLLHRGIDDLACDQVIGDNWQGAFDVGRYLVDAGHTAIGLVTSPLVVSTARDRETGFRAALAEAGLTVSRRNTVVGGFSHADGHRAAHRLLGRRKPPSAIFAITDVLAFGLLDGARSLGVDVPGDLWVVGYDNTDMASWEAFDLTTVNQPVQAIVETGLDLLRRRITEPAVSPTVVRLPCEIVPRGSTASTPVHVAPTYATKSGAPAFGQETPA</sequence>
<name>A0A1H1UVZ5_9ACTN</name>
<dbReference type="InterPro" id="IPR046335">
    <property type="entry name" value="LacI/GalR-like_sensor"/>
</dbReference>
<protein>
    <submittedName>
        <fullName evidence="6">Transcriptional regulator, LacI family</fullName>
    </submittedName>
</protein>
<dbReference type="InterPro" id="IPR010982">
    <property type="entry name" value="Lambda_DNA-bd_dom_sf"/>
</dbReference>
<dbReference type="PANTHER" id="PTHR30146">
    <property type="entry name" value="LACI-RELATED TRANSCRIPTIONAL REPRESSOR"/>
    <property type="match status" value="1"/>
</dbReference>
<dbReference type="STRING" id="117157.SAMN04489717_3800"/>
<evidence type="ECO:0000256" key="4">
    <source>
        <dbReference type="ARBA" id="ARBA00023163"/>
    </source>
</evidence>
<dbReference type="SUPFAM" id="SSF53822">
    <property type="entry name" value="Periplasmic binding protein-like I"/>
    <property type="match status" value="1"/>
</dbReference>
<dbReference type="EMBL" id="LT629732">
    <property type="protein sequence ID" value="SDS76687.1"/>
    <property type="molecule type" value="Genomic_DNA"/>
</dbReference>
<evidence type="ECO:0000313" key="6">
    <source>
        <dbReference type="EMBL" id="SDS76687.1"/>
    </source>
</evidence>
<reference evidence="6 7" key="1">
    <citation type="submission" date="2016-10" db="EMBL/GenBank/DDBJ databases">
        <authorList>
            <person name="de Groot N.N."/>
        </authorList>
    </citation>
    <scope>NUCLEOTIDE SEQUENCE [LARGE SCALE GENOMIC DNA]</scope>
    <source>
        <strain evidence="6 7">DSM 22024</strain>
    </source>
</reference>
<dbReference type="CDD" id="cd01392">
    <property type="entry name" value="HTH_LacI"/>
    <property type="match status" value="1"/>
</dbReference>
<evidence type="ECO:0000313" key="7">
    <source>
        <dbReference type="Proteomes" id="UP000198983"/>
    </source>
</evidence>
<accession>A0A1H1UVZ5</accession>
<gene>
    <name evidence="6" type="ORF">SAMN04489717_3800</name>
</gene>
<dbReference type="GO" id="GO:0000976">
    <property type="term" value="F:transcription cis-regulatory region binding"/>
    <property type="evidence" value="ECO:0007669"/>
    <property type="project" value="TreeGrafter"/>
</dbReference>
<keyword evidence="4" id="KW-0804">Transcription</keyword>
<proteinExistence type="predicted"/>
<keyword evidence="3" id="KW-0238">DNA-binding</keyword>
<dbReference type="Proteomes" id="UP000198983">
    <property type="component" value="Chromosome I"/>
</dbReference>
<dbReference type="Pfam" id="PF13377">
    <property type="entry name" value="Peripla_BP_3"/>
    <property type="match status" value="1"/>
</dbReference>
<dbReference type="Pfam" id="PF00356">
    <property type="entry name" value="LacI"/>
    <property type="match status" value="1"/>
</dbReference>
<dbReference type="InterPro" id="IPR000843">
    <property type="entry name" value="HTH_LacI"/>
</dbReference>
<dbReference type="InterPro" id="IPR028082">
    <property type="entry name" value="Peripla_BP_I"/>
</dbReference>